<protein>
    <submittedName>
        <fullName evidence="1">Uncharacterized protein</fullName>
    </submittedName>
</protein>
<organism evidence="1 2">
    <name type="scientific">Cylicocyclus nassatus</name>
    <name type="common">Nematode worm</name>
    <dbReference type="NCBI Taxonomy" id="53992"/>
    <lineage>
        <taxon>Eukaryota</taxon>
        <taxon>Metazoa</taxon>
        <taxon>Ecdysozoa</taxon>
        <taxon>Nematoda</taxon>
        <taxon>Chromadorea</taxon>
        <taxon>Rhabditida</taxon>
        <taxon>Rhabditina</taxon>
        <taxon>Rhabditomorpha</taxon>
        <taxon>Strongyloidea</taxon>
        <taxon>Strongylidae</taxon>
        <taxon>Cylicocyclus</taxon>
    </lineage>
</organism>
<proteinExistence type="predicted"/>
<dbReference type="AlphaFoldDB" id="A0AA36DKK1"/>
<dbReference type="EMBL" id="CATQJL010000001">
    <property type="protein sequence ID" value="CAJ0588088.1"/>
    <property type="molecule type" value="Genomic_DNA"/>
</dbReference>
<dbReference type="Proteomes" id="UP001176961">
    <property type="component" value="Unassembled WGS sequence"/>
</dbReference>
<evidence type="ECO:0000313" key="1">
    <source>
        <dbReference type="EMBL" id="CAJ0588088.1"/>
    </source>
</evidence>
<name>A0AA36DKK1_CYLNA</name>
<evidence type="ECO:0000313" key="2">
    <source>
        <dbReference type="Proteomes" id="UP001176961"/>
    </source>
</evidence>
<gene>
    <name evidence="1" type="ORF">CYNAS_LOCUS71</name>
</gene>
<reference evidence="1" key="1">
    <citation type="submission" date="2023-07" db="EMBL/GenBank/DDBJ databases">
        <authorList>
            <consortium name="CYATHOMIX"/>
        </authorList>
    </citation>
    <scope>NUCLEOTIDE SEQUENCE</scope>
    <source>
        <strain evidence="1">N/A</strain>
    </source>
</reference>
<sequence>MDNCGFCEVTSNSVVTPHPFAMAMIEDILKCKLSDYESIINVEILANSNMTFCCDCVELARERDYKGKLNNYYEAYVLRWHNWYIDTITQMLFKQLKNANRRNLERFAIGCAIKKQNFLLECLAPFIRFKDDVVCLIKKYNYKPEERCLRE</sequence>
<accession>A0AA36DKK1</accession>
<keyword evidence="2" id="KW-1185">Reference proteome</keyword>
<comment type="caution">
    <text evidence="1">The sequence shown here is derived from an EMBL/GenBank/DDBJ whole genome shotgun (WGS) entry which is preliminary data.</text>
</comment>